<evidence type="ECO:0000256" key="4">
    <source>
        <dbReference type="ARBA" id="ARBA00022692"/>
    </source>
</evidence>
<name>A0AB38YK93_9GAMM</name>
<comment type="caution">
    <text evidence="7">Lacks conserved residue(s) required for the propagation of feature annotation.</text>
</comment>
<feature type="transmembrane region" description="Helical" evidence="7">
    <location>
        <begin position="6"/>
        <end position="27"/>
    </location>
</feature>
<proteinExistence type="inferred from homology"/>
<dbReference type="Pfam" id="PF01914">
    <property type="entry name" value="MarC"/>
    <property type="match status" value="1"/>
</dbReference>
<dbReference type="NCBIfam" id="TIGR00427">
    <property type="entry name" value="NAAT family transporter"/>
    <property type="match status" value="1"/>
</dbReference>
<feature type="transmembrane region" description="Helical" evidence="7">
    <location>
        <begin position="109"/>
        <end position="130"/>
    </location>
</feature>
<reference evidence="8" key="1">
    <citation type="submission" date="2022-07" db="EMBL/GenBank/DDBJ databases">
        <title>Complete genome sequence of Salinispirillum sp. LH10-3-1 capable of multiple carbohydrate inversion isolated from a soda lake.</title>
        <authorList>
            <person name="Liu J."/>
            <person name="Zhai Y."/>
            <person name="Zhang H."/>
            <person name="Yang H."/>
            <person name="Qu J."/>
            <person name="Li J."/>
        </authorList>
    </citation>
    <scope>NUCLEOTIDE SEQUENCE</scope>
    <source>
        <strain evidence="8">LH 10-3-1</strain>
    </source>
</reference>
<comment type="subcellular location">
    <subcellularLocation>
        <location evidence="1 7">Cell membrane</location>
        <topology evidence="1 7">Multi-pass membrane protein</topology>
    </subcellularLocation>
</comment>
<evidence type="ECO:0000256" key="6">
    <source>
        <dbReference type="ARBA" id="ARBA00023136"/>
    </source>
</evidence>
<feature type="transmembrane region" description="Helical" evidence="7">
    <location>
        <begin position="174"/>
        <end position="194"/>
    </location>
</feature>
<keyword evidence="3" id="KW-1003">Cell membrane</keyword>
<dbReference type="AlphaFoldDB" id="A0AB38YK93"/>
<evidence type="ECO:0000256" key="5">
    <source>
        <dbReference type="ARBA" id="ARBA00022989"/>
    </source>
</evidence>
<protein>
    <recommendedName>
        <fullName evidence="7">UPF0056 membrane protein</fullName>
    </recommendedName>
</protein>
<dbReference type="GO" id="GO:0005886">
    <property type="term" value="C:plasma membrane"/>
    <property type="evidence" value="ECO:0007669"/>
    <property type="project" value="UniProtKB-SubCell"/>
</dbReference>
<comment type="similarity">
    <text evidence="2 7">Belongs to the UPF0056 (MarC) family.</text>
</comment>
<feature type="transmembrane region" description="Helical" evidence="7">
    <location>
        <begin position="142"/>
        <end position="162"/>
    </location>
</feature>
<dbReference type="EMBL" id="CP101717">
    <property type="protein sequence ID" value="WLD59708.1"/>
    <property type="molecule type" value="Genomic_DNA"/>
</dbReference>
<evidence type="ECO:0000256" key="1">
    <source>
        <dbReference type="ARBA" id="ARBA00004651"/>
    </source>
</evidence>
<sequence>MTLFLTTWLQFFFLFAPFFVVSMFLALTKRDSPSEKRRIIRRAIFSAALVVVILFFFGTTLFGMLGITLDAFRVGAGSLLFLSAVSLVNSGERSHATDLPENAGPRDDIAVVPLAIPTIIGPATIGAILVISADLTTVWDTIVGLVAVMVALGALMVLLLLASRIEKIMGKTGLNILSKITGLVLAAMASQIVFTGARNLWFGL</sequence>
<keyword evidence="6 7" id="KW-0472">Membrane</keyword>
<gene>
    <name evidence="8" type="ORF">NFC81_15625</name>
</gene>
<dbReference type="PANTHER" id="PTHR33508:SF1">
    <property type="entry name" value="UPF0056 MEMBRANE PROTEIN YHCE"/>
    <property type="match status" value="1"/>
</dbReference>
<keyword evidence="5 7" id="KW-1133">Transmembrane helix</keyword>
<accession>A0AB38YK93</accession>
<dbReference type="PANTHER" id="PTHR33508">
    <property type="entry name" value="UPF0056 MEMBRANE PROTEIN YHCE"/>
    <property type="match status" value="1"/>
</dbReference>
<keyword evidence="4 7" id="KW-0812">Transmembrane</keyword>
<evidence type="ECO:0000256" key="3">
    <source>
        <dbReference type="ARBA" id="ARBA00022475"/>
    </source>
</evidence>
<dbReference type="InterPro" id="IPR002771">
    <property type="entry name" value="Multi_antbiot-R_MarC"/>
</dbReference>
<organism evidence="8">
    <name type="scientific">Salinispirillum sp. LH 10-3-1</name>
    <dbReference type="NCBI Taxonomy" id="2952525"/>
    <lineage>
        <taxon>Bacteria</taxon>
        <taxon>Pseudomonadati</taxon>
        <taxon>Pseudomonadota</taxon>
        <taxon>Gammaproteobacteria</taxon>
        <taxon>Oceanospirillales</taxon>
        <taxon>Saccharospirillaceae</taxon>
        <taxon>Salinispirillum</taxon>
    </lineage>
</organism>
<evidence type="ECO:0000256" key="7">
    <source>
        <dbReference type="RuleBase" id="RU362048"/>
    </source>
</evidence>
<evidence type="ECO:0000256" key="2">
    <source>
        <dbReference type="ARBA" id="ARBA00009784"/>
    </source>
</evidence>
<evidence type="ECO:0000313" key="8">
    <source>
        <dbReference type="EMBL" id="WLD59708.1"/>
    </source>
</evidence>
<feature type="transmembrane region" description="Helical" evidence="7">
    <location>
        <begin position="39"/>
        <end position="65"/>
    </location>
</feature>